<dbReference type="Ensembl" id="ENSGACT00000025987.1">
    <property type="protein sequence ID" value="ENSGACP00000025936.1"/>
    <property type="gene ID" value="ENSGACG00000019622.1"/>
</dbReference>
<organism evidence="1">
    <name type="scientific">Gasterosteus aculeatus</name>
    <name type="common">Three-spined stickleback</name>
    <dbReference type="NCBI Taxonomy" id="69293"/>
    <lineage>
        <taxon>Eukaryota</taxon>
        <taxon>Metazoa</taxon>
        <taxon>Chordata</taxon>
        <taxon>Craniata</taxon>
        <taxon>Vertebrata</taxon>
        <taxon>Euteleostomi</taxon>
        <taxon>Actinopterygii</taxon>
        <taxon>Neopterygii</taxon>
        <taxon>Teleostei</taxon>
        <taxon>Neoteleostei</taxon>
        <taxon>Acanthomorphata</taxon>
        <taxon>Eupercaria</taxon>
        <taxon>Perciformes</taxon>
        <taxon>Cottioidei</taxon>
        <taxon>Gasterosteales</taxon>
        <taxon>Gasterosteidae</taxon>
        <taxon>Gasterosteus</taxon>
    </lineage>
</organism>
<proteinExistence type="predicted"/>
<protein>
    <submittedName>
        <fullName evidence="1">Uncharacterized protein</fullName>
    </submittedName>
</protein>
<dbReference type="eggNOG" id="ENOG502SZ21">
    <property type="taxonomic scope" value="Eukaryota"/>
</dbReference>
<name>G3Q7S4_GASAC</name>
<dbReference type="InParanoid" id="G3Q7S4"/>
<dbReference type="Bgee" id="ENSGACG00000019622">
    <property type="expression patterns" value="Expressed in camera-type eye and 12 other cell types or tissues"/>
</dbReference>
<dbReference type="AlphaFoldDB" id="G3Q7S4"/>
<accession>G3Q7S4</accession>
<evidence type="ECO:0000313" key="1">
    <source>
        <dbReference type="Ensembl" id="ENSGACP00000025936.1"/>
    </source>
</evidence>
<sequence>PVVEEVLVPSEPEVTTALAEEPVTTAVDEEALATIAAEVATPLVVEEAATETLAEAPKREYIVVVLEGTPKADKSPKVLGVESMTGRIIPTPDDDVSASEGRRRLLRMQMQ</sequence>
<reference evidence="1" key="2">
    <citation type="submission" date="2024-04" db="UniProtKB">
        <authorList>
            <consortium name="Ensembl"/>
        </authorList>
    </citation>
    <scope>IDENTIFICATION</scope>
</reference>
<reference evidence="1" key="1">
    <citation type="submission" date="2006-01" db="EMBL/GenBank/DDBJ databases">
        <authorList>
            <person name="Lindblad-Toh K."/>
            <person name="Mauceli E."/>
            <person name="Grabherr M."/>
            <person name="Chang J.L."/>
            <person name="Lander E.S."/>
        </authorList>
    </citation>
    <scope>NUCLEOTIDE SEQUENCE [LARGE SCALE GENOMIC DNA]</scope>
</reference>
<dbReference type="STRING" id="69293.ENSGACP00000025936"/>